<dbReference type="OrthoDB" id="9813334at2"/>
<dbReference type="InterPro" id="IPR028909">
    <property type="entry name" value="bL21-like"/>
</dbReference>
<keyword evidence="4 5" id="KW-0699">rRNA-binding</keyword>
<name>A0A0K2SP59_LIMPI</name>
<keyword evidence="7" id="KW-1185">Reference proteome</keyword>
<evidence type="ECO:0000256" key="2">
    <source>
        <dbReference type="ARBA" id="ARBA00022980"/>
    </source>
</evidence>
<dbReference type="InterPro" id="IPR036164">
    <property type="entry name" value="bL21-like_sf"/>
</dbReference>
<keyword evidence="4 5" id="KW-0694">RNA-binding</keyword>
<protein>
    <recommendedName>
        <fullName evidence="4">Large ribosomal subunit protein bL21</fullName>
    </recommendedName>
</protein>
<evidence type="ECO:0000313" key="6">
    <source>
        <dbReference type="EMBL" id="BAS28609.1"/>
    </source>
</evidence>
<dbReference type="GO" id="GO:0005737">
    <property type="term" value="C:cytoplasm"/>
    <property type="evidence" value="ECO:0007669"/>
    <property type="project" value="UniProtKB-ARBA"/>
</dbReference>
<dbReference type="KEGG" id="lpil:LIP_2780"/>
<dbReference type="GO" id="GO:0005840">
    <property type="term" value="C:ribosome"/>
    <property type="evidence" value="ECO:0007669"/>
    <property type="project" value="UniProtKB-KW"/>
</dbReference>
<dbReference type="GO" id="GO:0006412">
    <property type="term" value="P:translation"/>
    <property type="evidence" value="ECO:0007669"/>
    <property type="project" value="UniProtKB-UniRule"/>
</dbReference>
<dbReference type="EMBL" id="AP014924">
    <property type="protein sequence ID" value="BAS28609.1"/>
    <property type="molecule type" value="Genomic_DNA"/>
</dbReference>
<comment type="similarity">
    <text evidence="1 4 5">Belongs to the bacterial ribosomal protein bL21 family.</text>
</comment>
<sequence>MYAVVETGGKQYRVQEGDSLVVERLDAPADGEVALERVLLVADGETCKVGTPVVDGARVVARVEKHLRGPKVTVFTYKAKKNQHRKLGHRQELTRLRIEKIEG</sequence>
<keyword evidence="3 4" id="KW-0687">Ribonucleoprotein</keyword>
<evidence type="ECO:0000256" key="1">
    <source>
        <dbReference type="ARBA" id="ARBA00008563"/>
    </source>
</evidence>
<evidence type="ECO:0000313" key="7">
    <source>
        <dbReference type="Proteomes" id="UP000065807"/>
    </source>
</evidence>
<evidence type="ECO:0000256" key="5">
    <source>
        <dbReference type="RuleBase" id="RU000562"/>
    </source>
</evidence>
<proteinExistence type="inferred from homology"/>
<reference evidence="7" key="2">
    <citation type="journal article" date="2016" name="Int. J. Syst. Evol. Microbiol.">
        <title>Complete genome sequence and cell structure of Limnochorda pilosa, a Gram-negative spore-former within the phylum Firmicutes.</title>
        <authorList>
            <person name="Watanabe M."/>
            <person name="Kojima H."/>
            <person name="Fukui M."/>
        </authorList>
    </citation>
    <scope>NUCLEOTIDE SEQUENCE [LARGE SCALE GENOMIC DNA]</scope>
    <source>
        <strain evidence="7">HC45</strain>
    </source>
</reference>
<dbReference type="SUPFAM" id="SSF141091">
    <property type="entry name" value="L21p-like"/>
    <property type="match status" value="1"/>
</dbReference>
<dbReference type="AlphaFoldDB" id="A0A0K2SP59"/>
<comment type="function">
    <text evidence="4 5">This protein binds to 23S rRNA in the presence of protein L20.</text>
</comment>
<gene>
    <name evidence="4" type="primary">rplU</name>
    <name evidence="6" type="ORF">LIP_2780</name>
</gene>
<evidence type="ECO:0000256" key="3">
    <source>
        <dbReference type="ARBA" id="ARBA00023274"/>
    </source>
</evidence>
<dbReference type="STRING" id="1555112.LIP_2780"/>
<dbReference type="Pfam" id="PF00829">
    <property type="entry name" value="Ribosomal_L21p"/>
    <property type="match status" value="1"/>
</dbReference>
<dbReference type="PANTHER" id="PTHR21349">
    <property type="entry name" value="50S RIBOSOMAL PROTEIN L21"/>
    <property type="match status" value="1"/>
</dbReference>
<evidence type="ECO:0000256" key="4">
    <source>
        <dbReference type="HAMAP-Rule" id="MF_01363"/>
    </source>
</evidence>
<dbReference type="GO" id="GO:1990904">
    <property type="term" value="C:ribonucleoprotein complex"/>
    <property type="evidence" value="ECO:0007669"/>
    <property type="project" value="UniProtKB-KW"/>
</dbReference>
<dbReference type="NCBIfam" id="TIGR00061">
    <property type="entry name" value="L21"/>
    <property type="match status" value="1"/>
</dbReference>
<reference evidence="7" key="1">
    <citation type="submission" date="2015-07" db="EMBL/GenBank/DDBJ databases">
        <title>Complete genome sequence and phylogenetic analysis of Limnochorda pilosa.</title>
        <authorList>
            <person name="Watanabe M."/>
            <person name="Kojima H."/>
            <person name="Fukui M."/>
        </authorList>
    </citation>
    <scope>NUCLEOTIDE SEQUENCE [LARGE SCALE GENOMIC DNA]</scope>
    <source>
        <strain evidence="7">HC45</strain>
    </source>
</reference>
<dbReference type="PATRIC" id="fig|1555112.3.peg.2822"/>
<dbReference type="Proteomes" id="UP000065807">
    <property type="component" value="Chromosome"/>
</dbReference>
<dbReference type="GO" id="GO:0003735">
    <property type="term" value="F:structural constituent of ribosome"/>
    <property type="evidence" value="ECO:0007669"/>
    <property type="project" value="InterPro"/>
</dbReference>
<accession>A0A0K2SP59</accession>
<comment type="subunit">
    <text evidence="4">Part of the 50S ribosomal subunit. Contacts protein L20.</text>
</comment>
<dbReference type="InterPro" id="IPR001787">
    <property type="entry name" value="Ribosomal_bL21"/>
</dbReference>
<dbReference type="PANTHER" id="PTHR21349:SF0">
    <property type="entry name" value="LARGE RIBOSOMAL SUBUNIT PROTEIN BL21M"/>
    <property type="match status" value="1"/>
</dbReference>
<dbReference type="HAMAP" id="MF_01363">
    <property type="entry name" value="Ribosomal_bL21"/>
    <property type="match status" value="1"/>
</dbReference>
<dbReference type="GO" id="GO:0019843">
    <property type="term" value="F:rRNA binding"/>
    <property type="evidence" value="ECO:0007669"/>
    <property type="project" value="UniProtKB-UniRule"/>
</dbReference>
<dbReference type="RefSeq" id="WP_068139213.1">
    <property type="nucleotide sequence ID" value="NZ_AP014924.1"/>
</dbReference>
<organism evidence="6 7">
    <name type="scientific">Limnochorda pilosa</name>
    <dbReference type="NCBI Taxonomy" id="1555112"/>
    <lineage>
        <taxon>Bacteria</taxon>
        <taxon>Bacillati</taxon>
        <taxon>Bacillota</taxon>
        <taxon>Limnochordia</taxon>
        <taxon>Limnochordales</taxon>
        <taxon>Limnochordaceae</taxon>
        <taxon>Limnochorda</taxon>
    </lineage>
</organism>
<keyword evidence="2 4" id="KW-0689">Ribosomal protein</keyword>